<dbReference type="InterPro" id="IPR032816">
    <property type="entry name" value="VTT_dom"/>
</dbReference>
<evidence type="ECO:0000256" key="5">
    <source>
        <dbReference type="ARBA" id="ARBA00022989"/>
    </source>
</evidence>
<feature type="transmembrane region" description="Helical" evidence="7">
    <location>
        <begin position="447"/>
        <end position="466"/>
    </location>
</feature>
<dbReference type="Gene3D" id="1.20.144.10">
    <property type="entry name" value="Phosphatidic acid phosphatase type 2/haloperoxidase"/>
    <property type="match status" value="1"/>
</dbReference>
<proteinExistence type="inferred from homology"/>
<dbReference type="EMBL" id="JAPIVE010000001">
    <property type="protein sequence ID" value="MCX2523546.1"/>
    <property type="molecule type" value="Genomic_DNA"/>
</dbReference>
<evidence type="ECO:0000259" key="8">
    <source>
        <dbReference type="SMART" id="SM00014"/>
    </source>
</evidence>
<evidence type="ECO:0000256" key="1">
    <source>
        <dbReference type="ARBA" id="ARBA00004651"/>
    </source>
</evidence>
<feature type="transmembrane region" description="Helical" evidence="7">
    <location>
        <begin position="178"/>
        <end position="198"/>
    </location>
</feature>
<dbReference type="InterPro" id="IPR036938">
    <property type="entry name" value="PAP2/HPO_sf"/>
</dbReference>
<comment type="caution">
    <text evidence="9">The sequence shown here is derived from an EMBL/GenBank/DDBJ whole genome shotgun (WGS) entry which is preliminary data.</text>
</comment>
<dbReference type="RefSeq" id="WP_265895722.1">
    <property type="nucleotide sequence ID" value="NZ_JAPIVE010000001.1"/>
</dbReference>
<keyword evidence="3" id="KW-1003">Cell membrane</keyword>
<dbReference type="GO" id="GO:0005886">
    <property type="term" value="C:plasma membrane"/>
    <property type="evidence" value="ECO:0007669"/>
    <property type="project" value="UniProtKB-SubCell"/>
</dbReference>
<sequence>MEASTWIDPIAHSPTLLIIALGVVAALESLAVVGLAFPGVIIITAIASLAGHDNLSIVLLLISATLGAIVGDGLSYWLGYSNRERLPRMWPFHRYPEALARGTSFFHRYGVMSVLLGRFIGPIRPFIPLVAGMCHMPSGRFFTVNIMSALLWAPAYVLPGYYLGRTWKTTLSHYQDSFGWLLLLGLVVITASWLFSFIRRHTERTGSLYRLVLQWARRAAWRRRLWLSFRMNKTAGAPPLPSLLLLIGALIGFTGWSLFIAHHPDPLPFDHRANAFFTTLESPAANAVALMLAKAGDKLGILVLMAPWMLWLVIQRYWVTLLHWFGALGGIALANIWFKHMVGRARPMTPDYLTGSFSYPSAHTSGAVVVYGLAAAFIADGVVRPQRRHWVYWAATLLIALMAWSRLMMGVHWVSDLIGGALLGLCVCAVTRISYHRFSHRPVARLPWGHLLWVTAVLMAGRIMLFPAV</sequence>
<dbReference type="Proteomes" id="UP001165678">
    <property type="component" value="Unassembled WGS sequence"/>
</dbReference>
<evidence type="ECO:0000256" key="6">
    <source>
        <dbReference type="ARBA" id="ARBA00023136"/>
    </source>
</evidence>
<feature type="transmembrane region" description="Helical" evidence="7">
    <location>
        <begin position="358"/>
        <end position="378"/>
    </location>
</feature>
<evidence type="ECO:0000313" key="10">
    <source>
        <dbReference type="Proteomes" id="UP001165678"/>
    </source>
</evidence>
<dbReference type="SMART" id="SM00014">
    <property type="entry name" value="acidPPc"/>
    <property type="match status" value="1"/>
</dbReference>
<evidence type="ECO:0000256" key="7">
    <source>
        <dbReference type="SAM" id="Phobius"/>
    </source>
</evidence>
<dbReference type="AlphaFoldDB" id="A0AA41ZF92"/>
<accession>A0AA41ZF92</accession>
<feature type="transmembrane region" description="Helical" evidence="7">
    <location>
        <begin position="55"/>
        <end position="78"/>
    </location>
</feature>
<dbReference type="Pfam" id="PF01569">
    <property type="entry name" value="PAP2"/>
    <property type="match status" value="1"/>
</dbReference>
<dbReference type="PANTHER" id="PTHR30353:SF15">
    <property type="entry name" value="INNER MEMBRANE PROTEIN YABI"/>
    <property type="match status" value="1"/>
</dbReference>
<name>A0AA41ZF92_9GAMM</name>
<keyword evidence="4 7" id="KW-0812">Transmembrane</keyword>
<feature type="transmembrane region" description="Helical" evidence="7">
    <location>
        <begin position="16"/>
        <end position="43"/>
    </location>
</feature>
<feature type="domain" description="Phosphatidic acid phosphatase type 2/haloperoxidase" evidence="8">
    <location>
        <begin position="320"/>
        <end position="432"/>
    </location>
</feature>
<evidence type="ECO:0000256" key="4">
    <source>
        <dbReference type="ARBA" id="ARBA00022692"/>
    </source>
</evidence>
<dbReference type="Pfam" id="PF09335">
    <property type="entry name" value="VTT_dom"/>
    <property type="match status" value="1"/>
</dbReference>
<feature type="transmembrane region" description="Helical" evidence="7">
    <location>
        <begin position="390"/>
        <end position="407"/>
    </location>
</feature>
<dbReference type="PANTHER" id="PTHR30353">
    <property type="entry name" value="INNER MEMBRANE PROTEIN DEDA-RELATED"/>
    <property type="match status" value="1"/>
</dbReference>
<evidence type="ECO:0000256" key="2">
    <source>
        <dbReference type="ARBA" id="ARBA00010792"/>
    </source>
</evidence>
<dbReference type="InterPro" id="IPR032818">
    <property type="entry name" value="DedA-like"/>
</dbReference>
<keyword evidence="6 7" id="KW-0472">Membrane</keyword>
<feature type="transmembrane region" description="Helical" evidence="7">
    <location>
        <begin position="299"/>
        <end position="314"/>
    </location>
</feature>
<dbReference type="CDD" id="cd03392">
    <property type="entry name" value="PAP2_like_2"/>
    <property type="match status" value="1"/>
</dbReference>
<feature type="transmembrane region" description="Helical" evidence="7">
    <location>
        <begin position="413"/>
        <end position="435"/>
    </location>
</feature>
<feature type="transmembrane region" description="Helical" evidence="7">
    <location>
        <begin position="141"/>
        <end position="158"/>
    </location>
</feature>
<keyword evidence="5 7" id="KW-1133">Transmembrane helix</keyword>
<comment type="similarity">
    <text evidence="2">Belongs to the DedA family.</text>
</comment>
<reference evidence="9" key="1">
    <citation type="submission" date="2022-11" db="EMBL/GenBank/DDBJ databases">
        <title>Larsenimonas rhizosphaerae sp. nov., isolated from a tidal mudflat.</title>
        <authorList>
            <person name="Lee S.D."/>
            <person name="Kim I.S."/>
        </authorList>
    </citation>
    <scope>NUCLEOTIDE SEQUENCE</scope>
    <source>
        <strain evidence="9">GH2-1</strain>
    </source>
</reference>
<feature type="transmembrane region" description="Helical" evidence="7">
    <location>
        <begin position="240"/>
        <end position="261"/>
    </location>
</feature>
<protein>
    <submittedName>
        <fullName evidence="9">Bifunctional DedA family/phosphatase PAP2 family protein</fullName>
    </submittedName>
</protein>
<gene>
    <name evidence="9" type="ORF">OQ287_04775</name>
</gene>
<evidence type="ECO:0000313" key="9">
    <source>
        <dbReference type="EMBL" id="MCX2523546.1"/>
    </source>
</evidence>
<dbReference type="InterPro" id="IPR000326">
    <property type="entry name" value="PAP2/HPO"/>
</dbReference>
<dbReference type="SUPFAM" id="SSF48317">
    <property type="entry name" value="Acid phosphatase/Vanadium-dependent haloperoxidase"/>
    <property type="match status" value="1"/>
</dbReference>
<organism evidence="9 10">
    <name type="scientific">Larsenimonas rhizosphaerae</name>
    <dbReference type="NCBI Taxonomy" id="2944682"/>
    <lineage>
        <taxon>Bacteria</taxon>
        <taxon>Pseudomonadati</taxon>
        <taxon>Pseudomonadota</taxon>
        <taxon>Gammaproteobacteria</taxon>
        <taxon>Oceanospirillales</taxon>
        <taxon>Halomonadaceae</taxon>
        <taxon>Larsenimonas</taxon>
    </lineage>
</organism>
<comment type="subcellular location">
    <subcellularLocation>
        <location evidence="1">Cell membrane</location>
        <topology evidence="1">Multi-pass membrane protein</topology>
    </subcellularLocation>
</comment>
<feature type="transmembrane region" description="Helical" evidence="7">
    <location>
        <begin position="321"/>
        <end position="338"/>
    </location>
</feature>
<evidence type="ECO:0000256" key="3">
    <source>
        <dbReference type="ARBA" id="ARBA00022475"/>
    </source>
</evidence>
<keyword evidence="10" id="KW-1185">Reference proteome</keyword>